<sequence length="673" mass="69555">MLGGFDGRRVALALTAAALAAPVATAGAQTPAPKPLTIVFVVDGLRPDSINPTDTPNLYRLSREGTLFTNNHSIVPTVTRGNATGIGSGAHPEHSGILGNAMFVPEVNPLGSFSTGDAAQLLKLDEVTGGKIVLTETLAERVQAAGKTLLSLGSGTSGATLLLNPKAPHGVGQMVNTGDANTPFAFPTALGTDILARFGTPPRDGGTPNNKLVTYAETVLRDGILTPSAPDVVLNWITEPDGSQHSFGVGSPQALSGIRNSDKELGLVLEKAQALGRRTNVLVASDHGFSLRDYNVNVTSALEQAGLRTPGTDDTIVSNTGPALIHVKGRNPDRIAAIVRFLQSQPWASTVYTAAEKPVGGVYTVSPGDHDIRTVKPYGWVAGTFSLELIHQSNPVRGADIIVTFPWSSKPNNYGVPGRAAFAGGGTTGPVTGVASEHGSFSPWETHNTLLAWGPDVKAGHVVGVPVGNVDIAPTVLALAGIDDGKSGDGRVLTEALVGGEEPQVPYGARIFRTKSGNHDAAVQVSNVGGTWYVDKAWADDTQTEPAGGTEVKAPGSASGTVPATLSLALGAPASFDPFVPGVEREYTATTDATVVSSAADATLSVSEPGHLTNGAFSLPEPLRVAISKAEWTGPVSNERVDITFKQLVKAGDALRTGTYAKTLTFTLATSRP</sequence>
<dbReference type="InterPro" id="IPR017850">
    <property type="entry name" value="Alkaline_phosphatase_core_sf"/>
</dbReference>
<dbReference type="RefSeq" id="WP_270022956.1">
    <property type="nucleotide sequence ID" value="NZ_JAPDDP010000001.1"/>
</dbReference>
<feature type="chain" id="PRO_5040857297" evidence="1">
    <location>
        <begin position="27"/>
        <end position="673"/>
    </location>
</feature>
<evidence type="ECO:0000256" key="1">
    <source>
        <dbReference type="SAM" id="SignalP"/>
    </source>
</evidence>
<proteinExistence type="predicted"/>
<accession>A0A9X3S906</accession>
<dbReference type="SUPFAM" id="SSF53649">
    <property type="entry name" value="Alkaline phosphatase-like"/>
    <property type="match status" value="1"/>
</dbReference>
<dbReference type="InterPro" id="IPR002591">
    <property type="entry name" value="Phosphodiest/P_Trfase"/>
</dbReference>
<gene>
    <name evidence="2" type="ORF">OJ997_00210</name>
</gene>
<comment type="caution">
    <text evidence="2">The sequence shown here is derived from an EMBL/GenBank/DDBJ whole genome shotgun (WGS) entry which is preliminary data.</text>
</comment>
<dbReference type="PANTHER" id="PTHR10151:SF120">
    <property type="entry name" value="BIS(5'-ADENOSYL)-TRIPHOSPHATASE"/>
    <property type="match status" value="1"/>
</dbReference>
<protein>
    <submittedName>
        <fullName evidence="2">Alkaline phosphatase family protein</fullName>
    </submittedName>
</protein>
<keyword evidence="3" id="KW-1185">Reference proteome</keyword>
<dbReference type="GO" id="GO:0016787">
    <property type="term" value="F:hydrolase activity"/>
    <property type="evidence" value="ECO:0007669"/>
    <property type="project" value="UniProtKB-ARBA"/>
</dbReference>
<dbReference type="EMBL" id="JAPDDP010000001">
    <property type="protein sequence ID" value="MDA0178700.1"/>
    <property type="molecule type" value="Genomic_DNA"/>
</dbReference>
<evidence type="ECO:0000313" key="3">
    <source>
        <dbReference type="Proteomes" id="UP001147653"/>
    </source>
</evidence>
<keyword evidence="1" id="KW-0732">Signal</keyword>
<dbReference type="Gene3D" id="3.40.720.10">
    <property type="entry name" value="Alkaline Phosphatase, subunit A"/>
    <property type="match status" value="2"/>
</dbReference>
<feature type="signal peptide" evidence="1">
    <location>
        <begin position="1"/>
        <end position="26"/>
    </location>
</feature>
<reference evidence="2" key="1">
    <citation type="submission" date="2022-10" db="EMBL/GenBank/DDBJ databases">
        <title>The WGS of Solirubrobacter phytolaccae KCTC 29190.</title>
        <authorList>
            <person name="Jiang Z."/>
        </authorList>
    </citation>
    <scope>NUCLEOTIDE SEQUENCE</scope>
    <source>
        <strain evidence="2">KCTC 29190</strain>
    </source>
</reference>
<dbReference type="PANTHER" id="PTHR10151">
    <property type="entry name" value="ECTONUCLEOTIDE PYROPHOSPHATASE/PHOSPHODIESTERASE"/>
    <property type="match status" value="1"/>
</dbReference>
<dbReference type="Pfam" id="PF01663">
    <property type="entry name" value="Phosphodiest"/>
    <property type="match status" value="1"/>
</dbReference>
<dbReference type="Proteomes" id="UP001147653">
    <property type="component" value="Unassembled WGS sequence"/>
</dbReference>
<evidence type="ECO:0000313" key="2">
    <source>
        <dbReference type="EMBL" id="MDA0178700.1"/>
    </source>
</evidence>
<organism evidence="2 3">
    <name type="scientific">Solirubrobacter phytolaccae</name>
    <dbReference type="NCBI Taxonomy" id="1404360"/>
    <lineage>
        <taxon>Bacteria</taxon>
        <taxon>Bacillati</taxon>
        <taxon>Actinomycetota</taxon>
        <taxon>Thermoleophilia</taxon>
        <taxon>Solirubrobacterales</taxon>
        <taxon>Solirubrobacteraceae</taxon>
        <taxon>Solirubrobacter</taxon>
    </lineage>
</organism>
<dbReference type="AlphaFoldDB" id="A0A9X3S906"/>
<name>A0A9X3S906_9ACTN</name>